<evidence type="ECO:0000256" key="5">
    <source>
        <dbReference type="ARBA" id="ARBA00022763"/>
    </source>
</evidence>
<keyword evidence="5" id="KW-0227">DNA damage</keyword>
<dbReference type="Gene3D" id="3.70.10.10">
    <property type="match status" value="1"/>
</dbReference>
<comment type="function">
    <text evidence="9">Component of the 9-1-1 cell-cycle checkpoint response complex that plays a major role in DNA repair. The 9-1-1 complex is recruited to DNA lesion upon damage by the RAD17-replication factor C (RFC) clamp loader complex. Acts then as a sliding clamp platform on DNA for several proteins involved in long-patch base excision repair (LP-BER). The 9-1-1 complex stimulates DNA polymerase beta (POLB) activity by increasing its affinity for the 3'-OH end of the primer-template and stabilizes POLB to those sites where LP-BER proceeds; endonuclease FEN1 cleavage activity on substrates with double, nick, or gap flaps of distinct sequences and lengths; and DNA ligase I (LIG1) on long-patch base excision repair substrates. The 9-1-1 complex is necessary for the recruitment of RHNO1 to sites of double-stranded breaks (DSB) occurring during the S phase. RAD9A possesses 3'-&gt;5' double stranded DNA exonuclease activity.</text>
</comment>
<dbReference type="Pfam" id="PF04139">
    <property type="entry name" value="Rad9"/>
    <property type="match status" value="1"/>
</dbReference>
<evidence type="ECO:0000256" key="11">
    <source>
        <dbReference type="ARBA" id="ARBA00079896"/>
    </source>
</evidence>
<gene>
    <name evidence="12" type="ORF">TSIB3V08_LOCUS7990</name>
</gene>
<dbReference type="SUPFAM" id="SSF55979">
    <property type="entry name" value="DNA clamp"/>
    <property type="match status" value="1"/>
</dbReference>
<dbReference type="InterPro" id="IPR007268">
    <property type="entry name" value="Rad9/Ddc1"/>
</dbReference>
<dbReference type="GO" id="GO:0031573">
    <property type="term" value="P:mitotic intra-S DNA damage checkpoint signaling"/>
    <property type="evidence" value="ECO:0007669"/>
    <property type="project" value="TreeGrafter"/>
</dbReference>
<evidence type="ECO:0000256" key="1">
    <source>
        <dbReference type="ARBA" id="ARBA00004123"/>
    </source>
</evidence>
<keyword evidence="3" id="KW-0597">Phosphoprotein</keyword>
<organism evidence="12">
    <name type="scientific">Timema shepardi</name>
    <name type="common">Walking stick</name>
    <dbReference type="NCBI Taxonomy" id="629360"/>
    <lineage>
        <taxon>Eukaryota</taxon>
        <taxon>Metazoa</taxon>
        <taxon>Ecdysozoa</taxon>
        <taxon>Arthropoda</taxon>
        <taxon>Hexapoda</taxon>
        <taxon>Insecta</taxon>
        <taxon>Pterygota</taxon>
        <taxon>Neoptera</taxon>
        <taxon>Polyneoptera</taxon>
        <taxon>Phasmatodea</taxon>
        <taxon>Timematodea</taxon>
        <taxon>Timematoidea</taxon>
        <taxon>Timematidae</taxon>
        <taxon>Timema</taxon>
    </lineage>
</organism>
<keyword evidence="8" id="KW-0539">Nucleus</keyword>
<keyword evidence="4" id="KW-0540">Nuclease</keyword>
<evidence type="ECO:0000256" key="4">
    <source>
        <dbReference type="ARBA" id="ARBA00022722"/>
    </source>
</evidence>
<keyword evidence="6" id="KW-0378">Hydrolase</keyword>
<evidence type="ECO:0000256" key="6">
    <source>
        <dbReference type="ARBA" id="ARBA00022801"/>
    </source>
</evidence>
<accession>A0A7R9G323</accession>
<evidence type="ECO:0000256" key="7">
    <source>
        <dbReference type="ARBA" id="ARBA00022839"/>
    </source>
</evidence>
<keyword evidence="7" id="KW-0269">Exonuclease</keyword>
<reference evidence="12" key="1">
    <citation type="submission" date="2020-11" db="EMBL/GenBank/DDBJ databases">
        <authorList>
            <person name="Tran Van P."/>
        </authorList>
    </citation>
    <scope>NUCLEOTIDE SEQUENCE</scope>
</reference>
<comment type="subcellular location">
    <subcellularLocation>
        <location evidence="1">Nucleus</location>
    </subcellularLocation>
</comment>
<evidence type="ECO:0000256" key="2">
    <source>
        <dbReference type="ARBA" id="ARBA00008494"/>
    </source>
</evidence>
<dbReference type="PANTHER" id="PTHR15237:SF0">
    <property type="entry name" value="CELL CYCLE CHECKPOINT CONTROL PROTEIN"/>
    <property type="match status" value="1"/>
</dbReference>
<protein>
    <recommendedName>
        <fullName evidence="10">Cell cycle checkpoint control protein RAD9A</fullName>
    </recommendedName>
    <alternativeName>
        <fullName evidence="11">DNA repair exonuclease rad9 homolog A</fullName>
    </alternativeName>
</protein>
<dbReference type="GO" id="GO:0006281">
    <property type="term" value="P:DNA repair"/>
    <property type="evidence" value="ECO:0007669"/>
    <property type="project" value="TreeGrafter"/>
</dbReference>
<dbReference type="PANTHER" id="PTHR15237">
    <property type="entry name" value="DNA REPAIR PROTEIN RAD9"/>
    <property type="match status" value="1"/>
</dbReference>
<evidence type="ECO:0000256" key="3">
    <source>
        <dbReference type="ARBA" id="ARBA00022553"/>
    </source>
</evidence>
<dbReference type="AlphaFoldDB" id="A0A7R9G323"/>
<dbReference type="EMBL" id="OC003961">
    <property type="protein sequence ID" value="CAD7263924.1"/>
    <property type="molecule type" value="Genomic_DNA"/>
</dbReference>
<dbReference type="GO" id="GO:0030896">
    <property type="term" value="C:checkpoint clamp complex"/>
    <property type="evidence" value="ECO:0007669"/>
    <property type="project" value="InterPro"/>
</dbReference>
<comment type="similarity">
    <text evidence="2">Belongs to the rad9 family.</text>
</comment>
<evidence type="ECO:0000256" key="8">
    <source>
        <dbReference type="ARBA" id="ARBA00023242"/>
    </source>
</evidence>
<dbReference type="InterPro" id="IPR046938">
    <property type="entry name" value="DNA_clamp_sf"/>
</dbReference>
<name>A0A7R9G323_TIMSH</name>
<proteinExistence type="inferred from homology"/>
<dbReference type="GO" id="GO:0071479">
    <property type="term" value="P:cellular response to ionizing radiation"/>
    <property type="evidence" value="ECO:0007669"/>
    <property type="project" value="TreeGrafter"/>
</dbReference>
<evidence type="ECO:0000256" key="10">
    <source>
        <dbReference type="ARBA" id="ARBA00069752"/>
    </source>
</evidence>
<dbReference type="GO" id="GO:0000076">
    <property type="term" value="P:DNA replication checkpoint signaling"/>
    <property type="evidence" value="ECO:0007669"/>
    <property type="project" value="TreeGrafter"/>
</dbReference>
<evidence type="ECO:0000313" key="12">
    <source>
        <dbReference type="EMBL" id="CAD7263924.1"/>
    </source>
</evidence>
<dbReference type="FunFam" id="3.70.10.10:FF:000005">
    <property type="entry name" value="Cell cycle checkpoint control protein"/>
    <property type="match status" value="1"/>
</dbReference>
<sequence length="484" mass="55561">MWCIVSGNSVKVLARAMQCLTRMGKDYIYIEPGKETFCMRTINSSHSAYGLFTFSRYFFLEYCIETDNRPEFDSKLLHCRISVKAVQAIVRSLNLPKHVETCTISIKPESETIKVELKCRYNILKIQHVPVIAWESMELQIGQDSNPLNRFNASVKQFNDALVNFYPNPNDITITVNKRNLLMQNYISGTADPKKERRTEMLLQAGEFQDYHVEVDAQVTFNVKDWKSILAFAGSSSQPLMVKFEKAGRPVVFEASKDGILHAHFVLSTVMPLGSNPQLERKGIDGELTITKNMGAKYKKNMNIFEGLERKRAEFLRNKQNIGSSEKLAIQDSLAFLNSNESAVELLNEWLPNTGGIELHKQLSAKPTTSKTVHDEQDKDETFVQIVYSEENCSRTPRLNADPRQDRLWSNQEHYTVLKRAVKSCLSSSADSLVEVERLFRSKRYEEELKQMREAHKNNMGKDYLLRAAGAKHEERFLEHQEQL</sequence>
<evidence type="ECO:0000256" key="9">
    <source>
        <dbReference type="ARBA" id="ARBA00059283"/>
    </source>
</evidence>
<dbReference type="GO" id="GO:0004527">
    <property type="term" value="F:exonuclease activity"/>
    <property type="evidence" value="ECO:0007669"/>
    <property type="project" value="UniProtKB-KW"/>
</dbReference>